<feature type="chain" id="PRO_5009984359" description="Endolytic peptidoglycan transglycosylase RlpA" evidence="3">
    <location>
        <begin position="23"/>
        <end position="206"/>
    </location>
</feature>
<accession>A0A0M4TD43</accession>
<comment type="similarity">
    <text evidence="3 4">Belongs to the RlpA family.</text>
</comment>
<organism evidence="6 7">
    <name type="scientific">Psychrobacter urativorans</name>
    <dbReference type="NCBI Taxonomy" id="45610"/>
    <lineage>
        <taxon>Bacteria</taxon>
        <taxon>Pseudomonadati</taxon>
        <taxon>Pseudomonadota</taxon>
        <taxon>Gammaproteobacteria</taxon>
        <taxon>Moraxellales</taxon>
        <taxon>Moraxellaceae</taxon>
        <taxon>Psychrobacter</taxon>
    </lineage>
</organism>
<dbReference type="InterPro" id="IPR012997">
    <property type="entry name" value="RplA"/>
</dbReference>
<proteinExistence type="inferred from homology"/>
<dbReference type="Gene3D" id="2.40.40.10">
    <property type="entry name" value="RlpA-like domain"/>
    <property type="match status" value="1"/>
</dbReference>
<dbReference type="KEGG" id="pur:AOC03_00165"/>
<feature type="domain" description="RlpA-like protein double-psi beta-barrel" evidence="5">
    <location>
        <begin position="109"/>
        <end position="198"/>
    </location>
</feature>
<evidence type="ECO:0000313" key="7">
    <source>
        <dbReference type="Proteomes" id="UP000059847"/>
    </source>
</evidence>
<evidence type="ECO:0000313" key="6">
    <source>
        <dbReference type="EMBL" id="ALF58654.1"/>
    </source>
</evidence>
<comment type="function">
    <text evidence="3">Lytic transglycosylase with a strong preference for naked glycan strands that lack stem peptides.</text>
</comment>
<evidence type="ECO:0000256" key="2">
    <source>
        <dbReference type="ARBA" id="ARBA00023316"/>
    </source>
</evidence>
<dbReference type="NCBIfam" id="TIGR00413">
    <property type="entry name" value="rlpA"/>
    <property type="match status" value="1"/>
</dbReference>
<dbReference type="HAMAP" id="MF_02071">
    <property type="entry name" value="RlpA"/>
    <property type="match status" value="1"/>
</dbReference>
<dbReference type="PANTHER" id="PTHR34183:SF1">
    <property type="entry name" value="ENDOLYTIC PEPTIDOGLYCAN TRANSGLYCOSYLASE RLPA"/>
    <property type="match status" value="1"/>
</dbReference>
<dbReference type="EMBL" id="CP012678">
    <property type="protein sequence ID" value="ALF58654.1"/>
    <property type="molecule type" value="Genomic_DNA"/>
</dbReference>
<evidence type="ECO:0000256" key="1">
    <source>
        <dbReference type="ARBA" id="ARBA00023239"/>
    </source>
</evidence>
<feature type="signal peptide" evidence="3">
    <location>
        <begin position="1"/>
        <end position="22"/>
    </location>
</feature>
<dbReference type="Pfam" id="PF03330">
    <property type="entry name" value="DPBB_1"/>
    <property type="match status" value="1"/>
</dbReference>
<reference evidence="6 7" key="1">
    <citation type="submission" date="2015-09" db="EMBL/GenBank/DDBJ databases">
        <title>Complete genome of Psychrobacter urativorans R10.10B.</title>
        <authorList>
            <person name="See-Too W.S."/>
            <person name="Chan K.G."/>
        </authorList>
    </citation>
    <scope>NUCLEOTIDE SEQUENCE [LARGE SCALE GENOMIC DNA]</scope>
    <source>
        <strain evidence="6 7">R10.10B</strain>
    </source>
</reference>
<dbReference type="PANTHER" id="PTHR34183">
    <property type="entry name" value="ENDOLYTIC PEPTIDOGLYCAN TRANSGLYCOSYLASE RLPA"/>
    <property type="match status" value="1"/>
</dbReference>
<keyword evidence="2 3" id="KW-0961">Cell wall biogenesis/degradation</keyword>
<evidence type="ECO:0000259" key="5">
    <source>
        <dbReference type="Pfam" id="PF03330"/>
    </source>
</evidence>
<dbReference type="GO" id="GO:0071555">
    <property type="term" value="P:cell wall organization"/>
    <property type="evidence" value="ECO:0007669"/>
    <property type="project" value="UniProtKB-KW"/>
</dbReference>
<dbReference type="AlphaFoldDB" id="A0A0M4TD43"/>
<dbReference type="SUPFAM" id="SSF50685">
    <property type="entry name" value="Barwin-like endoglucanases"/>
    <property type="match status" value="1"/>
</dbReference>
<dbReference type="EC" id="4.2.2.-" evidence="3"/>
<evidence type="ECO:0000256" key="4">
    <source>
        <dbReference type="RuleBase" id="RU003495"/>
    </source>
</evidence>
<dbReference type="GO" id="GO:0000270">
    <property type="term" value="P:peptidoglycan metabolic process"/>
    <property type="evidence" value="ECO:0007669"/>
    <property type="project" value="UniProtKB-UniRule"/>
</dbReference>
<dbReference type="GO" id="GO:0008932">
    <property type="term" value="F:lytic endotransglycosylase activity"/>
    <property type="evidence" value="ECO:0007669"/>
    <property type="project" value="UniProtKB-UniRule"/>
</dbReference>
<dbReference type="CDD" id="cd22268">
    <property type="entry name" value="DPBB_RlpA-like"/>
    <property type="match status" value="1"/>
</dbReference>
<name>A0A0M4TD43_9GAMM</name>
<keyword evidence="1 3" id="KW-0456">Lyase</keyword>
<dbReference type="OrthoDB" id="9779128at2"/>
<evidence type="ECO:0000256" key="3">
    <source>
        <dbReference type="HAMAP-Rule" id="MF_02071"/>
    </source>
</evidence>
<sequence precursor="true">MNKRLSGLLTMSLCIFAGSAIASNVQAAESKTSLVTLSQDNASNIDRVLGELTRQHNNASSLVKSARQPTSLALSSSLLASNSTQATNDEDVLERLTAVASNSVSKFKQNGLASWYGRQFHGRKTASGDTFDMNGLTAAHRSLPLNCYVRVTNKTNGKSVVVKVNDRGPFHGNRVMDLSYGAAKRLDITSKGVGNVTIERVAGPQS</sequence>
<gene>
    <name evidence="3" type="primary">rlpA</name>
    <name evidence="6" type="ORF">AOC03_00165</name>
</gene>
<dbReference type="RefSeq" id="WP_062533041.1">
    <property type="nucleotide sequence ID" value="NZ_CP012678.1"/>
</dbReference>
<dbReference type="InterPro" id="IPR009009">
    <property type="entry name" value="RlpA-like_DPBB"/>
</dbReference>
<dbReference type="InterPro" id="IPR034718">
    <property type="entry name" value="RlpA"/>
</dbReference>
<keyword evidence="7" id="KW-1185">Reference proteome</keyword>
<keyword evidence="3" id="KW-0732">Signal</keyword>
<dbReference type="InterPro" id="IPR036908">
    <property type="entry name" value="RlpA-like_sf"/>
</dbReference>
<protein>
    <recommendedName>
        <fullName evidence="3">Endolytic peptidoglycan transglycosylase RlpA</fullName>
        <ecNumber evidence="3">4.2.2.-</ecNumber>
    </recommendedName>
</protein>
<dbReference type="Proteomes" id="UP000059847">
    <property type="component" value="Chromosome"/>
</dbReference>